<dbReference type="PROSITE" id="PS50889">
    <property type="entry name" value="S4"/>
    <property type="match status" value="1"/>
</dbReference>
<comment type="similarity">
    <text evidence="1 6">Belongs to the pseudouridine synthase RluA family.</text>
</comment>
<dbReference type="AlphaFoldDB" id="A0A5A7MU67"/>
<dbReference type="EMBL" id="BKCM01000001">
    <property type="protein sequence ID" value="GEQ99451.1"/>
    <property type="molecule type" value="Genomic_DNA"/>
</dbReference>
<reference evidence="8 9" key="1">
    <citation type="submission" date="2019-09" db="EMBL/GenBank/DDBJ databases">
        <title>NBRP : Genome information of microbial organism related human and environment.</title>
        <authorList>
            <person name="Hattori M."/>
            <person name="Oshima K."/>
            <person name="Inaba H."/>
            <person name="Suda W."/>
            <person name="Sakamoto M."/>
            <person name="Iino T."/>
            <person name="Kitahara M."/>
            <person name="Oshida Y."/>
            <person name="Iida T."/>
            <person name="Kudo T."/>
            <person name="Itoh T."/>
            <person name="Ohkuma M."/>
        </authorList>
    </citation>
    <scope>NUCLEOTIDE SEQUENCE [LARGE SCALE GENOMIC DNA]</scope>
    <source>
        <strain evidence="8 9">Mie-1</strain>
    </source>
</reference>
<evidence type="ECO:0000313" key="9">
    <source>
        <dbReference type="Proteomes" id="UP000325187"/>
    </source>
</evidence>
<comment type="caution">
    <text evidence="8">The sequence shown here is derived from an EMBL/GenBank/DDBJ whole genome shotgun (WGS) entry which is preliminary data.</text>
</comment>
<sequence length="332" mass="35670">MSSSFEMVASTDNTPNRLDRWLSIQVSGQNHDLSRSRVKALIEAGHATINDQTIRNASAAVKPGDHICLHIPAAEAAEPESQDIPLVVAYEDDALIVVDKPAGMVVHPAPGAPDGTLVNALLHHCGDSLSGIGGVRRPGIVHRIDKDTSGLLVVAKSDAAHHGLAAQFADHSLHRRYIAFTRGHPNPAEGRVEGNIGRHPVNRKKMAVVEQGGKHAVTHYQTQTAYWSAQGTPIAAKIICQLETGRTHQVRVHMAHKGTALIGDPLYARAARLPSKTPQALAHAVSGLGRQALHAAELGFIHPITGEFLKFSSALPYDLKHLEDLLERHGQT</sequence>
<proteinExistence type="inferred from homology"/>
<dbReference type="CDD" id="cd00165">
    <property type="entry name" value="S4"/>
    <property type="match status" value="1"/>
</dbReference>
<keyword evidence="5" id="KW-0694">RNA-binding</keyword>
<dbReference type="Gene3D" id="3.10.290.10">
    <property type="entry name" value="RNA-binding S4 domain"/>
    <property type="match status" value="1"/>
</dbReference>
<dbReference type="InterPro" id="IPR036986">
    <property type="entry name" value="S4_RNA-bd_sf"/>
</dbReference>
<dbReference type="SUPFAM" id="SSF55120">
    <property type="entry name" value="Pseudouridine synthase"/>
    <property type="match status" value="1"/>
</dbReference>
<dbReference type="Gene3D" id="3.30.2350.10">
    <property type="entry name" value="Pseudouridine synthase"/>
    <property type="match status" value="1"/>
</dbReference>
<keyword evidence="9" id="KW-1185">Reference proteome</keyword>
<dbReference type="EC" id="5.4.99.-" evidence="6"/>
<dbReference type="InterPro" id="IPR006225">
    <property type="entry name" value="PsdUridine_synth_RluC/D"/>
</dbReference>
<evidence type="ECO:0000256" key="1">
    <source>
        <dbReference type="ARBA" id="ARBA00010876"/>
    </source>
</evidence>
<dbReference type="InterPro" id="IPR050188">
    <property type="entry name" value="RluA_PseudoU_synthase"/>
</dbReference>
<dbReference type="InterPro" id="IPR006145">
    <property type="entry name" value="PsdUridine_synth_RsuA/RluA"/>
</dbReference>
<evidence type="ECO:0000256" key="6">
    <source>
        <dbReference type="RuleBase" id="RU362028"/>
    </source>
</evidence>
<dbReference type="PANTHER" id="PTHR21600">
    <property type="entry name" value="MITOCHONDRIAL RNA PSEUDOURIDINE SYNTHASE"/>
    <property type="match status" value="1"/>
</dbReference>
<name>A0A5A7MU67_9PROT</name>
<dbReference type="SMART" id="SM00363">
    <property type="entry name" value="S4"/>
    <property type="match status" value="1"/>
</dbReference>
<evidence type="ECO:0000256" key="3">
    <source>
        <dbReference type="ARBA" id="ARBA00036882"/>
    </source>
</evidence>
<dbReference type="GO" id="GO:0000455">
    <property type="term" value="P:enzyme-directed rRNA pseudouridine synthesis"/>
    <property type="evidence" value="ECO:0007669"/>
    <property type="project" value="UniProtKB-ARBA"/>
</dbReference>
<dbReference type="InterPro" id="IPR020103">
    <property type="entry name" value="PsdUridine_synth_cat_dom_sf"/>
</dbReference>
<dbReference type="CDD" id="cd02869">
    <property type="entry name" value="PseudoU_synth_RluA_like"/>
    <property type="match status" value="1"/>
</dbReference>
<comment type="function">
    <text evidence="6">Responsible for synthesis of pseudouridine from uracil.</text>
</comment>
<gene>
    <name evidence="8" type="ORF">JCM17845_00750</name>
</gene>
<keyword evidence="2 6" id="KW-0413">Isomerase</keyword>
<evidence type="ECO:0000256" key="4">
    <source>
        <dbReference type="PIRSR" id="PIRSR606225-1"/>
    </source>
</evidence>
<protein>
    <recommendedName>
        <fullName evidence="6">Pseudouridine synthase</fullName>
        <ecNumber evidence="6">5.4.99.-</ecNumber>
    </recommendedName>
</protein>
<dbReference type="InterPro" id="IPR002942">
    <property type="entry name" value="S4_RNA-bd"/>
</dbReference>
<dbReference type="Pfam" id="PF01479">
    <property type="entry name" value="S4"/>
    <property type="match status" value="1"/>
</dbReference>
<dbReference type="Pfam" id="PF00849">
    <property type="entry name" value="PseudoU_synth_2"/>
    <property type="match status" value="1"/>
</dbReference>
<dbReference type="NCBIfam" id="TIGR00005">
    <property type="entry name" value="rluA_subfam"/>
    <property type="match status" value="1"/>
</dbReference>
<feature type="active site" evidence="4">
    <location>
        <position position="145"/>
    </location>
</feature>
<evidence type="ECO:0000256" key="5">
    <source>
        <dbReference type="PROSITE-ProRule" id="PRU00182"/>
    </source>
</evidence>
<evidence type="ECO:0000259" key="7">
    <source>
        <dbReference type="SMART" id="SM00363"/>
    </source>
</evidence>
<comment type="catalytic activity">
    <reaction evidence="6">
        <text>a uridine in RNA = a pseudouridine in RNA</text>
        <dbReference type="Rhea" id="RHEA:48348"/>
        <dbReference type="Rhea" id="RHEA-COMP:12068"/>
        <dbReference type="Rhea" id="RHEA-COMP:12069"/>
        <dbReference type="ChEBI" id="CHEBI:65314"/>
        <dbReference type="ChEBI" id="CHEBI:65315"/>
    </reaction>
</comment>
<accession>A0A5A7MU67</accession>
<dbReference type="InterPro" id="IPR006224">
    <property type="entry name" value="PsdUridine_synth_RluA-like_CS"/>
</dbReference>
<dbReference type="Proteomes" id="UP000325187">
    <property type="component" value="Unassembled WGS sequence"/>
</dbReference>
<evidence type="ECO:0000256" key="2">
    <source>
        <dbReference type="ARBA" id="ARBA00023235"/>
    </source>
</evidence>
<organism evidence="8 9">
    <name type="scientific">Iodidimonas gelatinilytica</name>
    <dbReference type="NCBI Taxonomy" id="1236966"/>
    <lineage>
        <taxon>Bacteria</taxon>
        <taxon>Pseudomonadati</taxon>
        <taxon>Pseudomonadota</taxon>
        <taxon>Alphaproteobacteria</taxon>
        <taxon>Iodidimonadales</taxon>
        <taxon>Iodidimonadaceae</taxon>
        <taxon>Iodidimonas</taxon>
    </lineage>
</organism>
<evidence type="ECO:0000313" key="8">
    <source>
        <dbReference type="EMBL" id="GEQ99451.1"/>
    </source>
</evidence>
<dbReference type="PROSITE" id="PS01129">
    <property type="entry name" value="PSI_RLU"/>
    <property type="match status" value="1"/>
</dbReference>
<dbReference type="RefSeq" id="WP_150001529.1">
    <property type="nucleotide sequence ID" value="NZ_BKCM01000001.1"/>
</dbReference>
<dbReference type="GO" id="GO:0003723">
    <property type="term" value="F:RNA binding"/>
    <property type="evidence" value="ECO:0007669"/>
    <property type="project" value="UniProtKB-KW"/>
</dbReference>
<comment type="catalytic activity">
    <reaction evidence="3">
        <text>uridine(1911/1915/1917) in 23S rRNA = pseudouridine(1911/1915/1917) in 23S rRNA</text>
        <dbReference type="Rhea" id="RHEA:42524"/>
        <dbReference type="Rhea" id="RHEA-COMP:10097"/>
        <dbReference type="Rhea" id="RHEA-COMP:10098"/>
        <dbReference type="ChEBI" id="CHEBI:65314"/>
        <dbReference type="ChEBI" id="CHEBI:65315"/>
        <dbReference type="EC" id="5.4.99.23"/>
    </reaction>
</comment>
<dbReference type="GO" id="GO:0160140">
    <property type="term" value="F:23S rRNA pseudouridine(1911/1915/1917) synthase activity"/>
    <property type="evidence" value="ECO:0007669"/>
    <property type="project" value="UniProtKB-EC"/>
</dbReference>
<feature type="domain" description="RNA-binding S4" evidence="7">
    <location>
        <begin position="20"/>
        <end position="85"/>
    </location>
</feature>
<dbReference type="PANTHER" id="PTHR21600:SF44">
    <property type="entry name" value="RIBOSOMAL LARGE SUBUNIT PSEUDOURIDINE SYNTHASE D"/>
    <property type="match status" value="1"/>
</dbReference>
<dbReference type="SUPFAM" id="SSF55174">
    <property type="entry name" value="Alpha-L RNA-binding motif"/>
    <property type="match status" value="1"/>
</dbReference>